<evidence type="ECO:0000313" key="3">
    <source>
        <dbReference type="EMBL" id="TCO85327.1"/>
    </source>
</evidence>
<feature type="region of interest" description="Disordered" evidence="2">
    <location>
        <begin position="1"/>
        <end position="20"/>
    </location>
</feature>
<keyword evidence="1" id="KW-0175">Coiled coil</keyword>
<feature type="coiled-coil region" evidence="1">
    <location>
        <begin position="137"/>
        <end position="171"/>
    </location>
</feature>
<accession>A0A4R2LY45</accession>
<evidence type="ECO:0000313" key="4">
    <source>
        <dbReference type="Proteomes" id="UP000295711"/>
    </source>
</evidence>
<evidence type="ECO:0000256" key="1">
    <source>
        <dbReference type="SAM" id="Coils"/>
    </source>
</evidence>
<evidence type="ECO:0000256" key="2">
    <source>
        <dbReference type="SAM" id="MobiDB-lite"/>
    </source>
</evidence>
<dbReference type="OrthoDB" id="9828448at2"/>
<keyword evidence="4" id="KW-1185">Reference proteome</keyword>
<name>A0A4R2LY45_9FIRM</name>
<dbReference type="EMBL" id="SLXA01000003">
    <property type="protein sequence ID" value="TCO85327.1"/>
    <property type="molecule type" value="Genomic_DNA"/>
</dbReference>
<reference evidence="3 4" key="1">
    <citation type="submission" date="2019-03" db="EMBL/GenBank/DDBJ databases">
        <title>Genomic Encyclopedia of Type Strains, Phase IV (KMG-IV): sequencing the most valuable type-strain genomes for metagenomic binning, comparative biology and taxonomic classification.</title>
        <authorList>
            <person name="Goeker M."/>
        </authorList>
    </citation>
    <scope>NUCLEOTIDE SEQUENCE [LARGE SCALE GENOMIC DNA]</scope>
    <source>
        <strain evidence="3 4">DSM 28559</strain>
    </source>
</reference>
<dbReference type="RefSeq" id="WP_132089454.1">
    <property type="nucleotide sequence ID" value="NZ_JANKAQ010000003.1"/>
</dbReference>
<dbReference type="Proteomes" id="UP000295711">
    <property type="component" value="Unassembled WGS sequence"/>
</dbReference>
<comment type="caution">
    <text evidence="3">The sequence shown here is derived from an EMBL/GenBank/DDBJ whole genome shotgun (WGS) entry which is preliminary data.</text>
</comment>
<gene>
    <name evidence="3" type="ORF">EV212_10348</name>
</gene>
<sequence>MDRRKLRKQRHKKLGNGKGKKVGFSESIGLKIIGCRDGRKGFPRLTGDNAWYSTFMNREVNSYEEFCSHIWGSLQIENEDEFTRLEQLMDGIRQKKEHLEAARYDFQVASQREKEGETFRKKGEDKLTDAQVKTRRKAEKEKNLAPLKSKVAGLEQELKEAEEAFSGLHSKLIEDDNTTRLICHRVKDHILMRIDVYWNSALMRHPEGADMPVIPTLELRNDAEEAYLQPHKELMKRAATIHEAIQDEAHKREVA</sequence>
<protein>
    <submittedName>
        <fullName evidence="3">Uncharacterized protein</fullName>
    </submittedName>
</protein>
<dbReference type="AlphaFoldDB" id="A0A4R2LY45"/>
<organism evidence="3 4">
    <name type="scientific">Frisingicoccus caecimuris</name>
    <dbReference type="NCBI Taxonomy" id="1796636"/>
    <lineage>
        <taxon>Bacteria</taxon>
        <taxon>Bacillati</taxon>
        <taxon>Bacillota</taxon>
        <taxon>Clostridia</taxon>
        <taxon>Lachnospirales</taxon>
        <taxon>Lachnospiraceae</taxon>
        <taxon>Frisingicoccus</taxon>
    </lineage>
</organism>
<proteinExistence type="predicted"/>